<protein>
    <recommendedName>
        <fullName evidence="6">Ribosomal RNA small subunit methyltransferase G</fullName>
        <ecNumber evidence="6">2.1.1.-</ecNumber>
    </recommendedName>
    <alternativeName>
        <fullName evidence="6">16S rRNA 7-methylguanosine methyltransferase</fullName>
        <shortName evidence="6">16S rRNA m7G methyltransferase</shortName>
    </alternativeName>
</protein>
<keyword evidence="8" id="KW-1185">Reference proteome</keyword>
<feature type="binding site" evidence="6">
    <location>
        <begin position="135"/>
        <end position="136"/>
    </location>
    <ligand>
        <name>S-adenosyl-L-methionine</name>
        <dbReference type="ChEBI" id="CHEBI:59789"/>
    </ligand>
</feature>
<comment type="similarity">
    <text evidence="6">Belongs to the methyltransferase superfamily. RNA methyltransferase RsmG family.</text>
</comment>
<evidence type="ECO:0000256" key="3">
    <source>
        <dbReference type="ARBA" id="ARBA00022603"/>
    </source>
</evidence>
<dbReference type="PANTHER" id="PTHR31760:SF0">
    <property type="entry name" value="S-ADENOSYL-L-METHIONINE-DEPENDENT METHYLTRANSFERASES SUPERFAMILY PROTEIN"/>
    <property type="match status" value="1"/>
</dbReference>
<keyword evidence="5 6" id="KW-0949">S-adenosyl-L-methionine</keyword>
<dbReference type="GO" id="GO:0005829">
    <property type="term" value="C:cytosol"/>
    <property type="evidence" value="ECO:0007669"/>
    <property type="project" value="TreeGrafter"/>
</dbReference>
<dbReference type="EMBL" id="VDCI01000001">
    <property type="protein sequence ID" value="TNJ37812.1"/>
    <property type="molecule type" value="Genomic_DNA"/>
</dbReference>
<feature type="binding site" evidence="6">
    <location>
        <begin position="107"/>
        <end position="109"/>
    </location>
    <ligand>
        <name>S-adenosyl-L-methionine</name>
        <dbReference type="ChEBI" id="CHEBI:59789"/>
    </ligand>
</feature>
<comment type="caution">
    <text evidence="7">The sequence shown here is derived from an EMBL/GenBank/DDBJ whole genome shotgun (WGS) entry which is preliminary data.</text>
</comment>
<dbReference type="RefSeq" id="WP_068867956.1">
    <property type="nucleotide sequence ID" value="NZ_VDCI01000001.1"/>
</dbReference>
<dbReference type="AlphaFoldDB" id="A0A5C4S3S4"/>
<dbReference type="InterPro" id="IPR029063">
    <property type="entry name" value="SAM-dependent_MTases_sf"/>
</dbReference>
<evidence type="ECO:0000256" key="6">
    <source>
        <dbReference type="HAMAP-Rule" id="MF_00074"/>
    </source>
</evidence>
<dbReference type="PANTHER" id="PTHR31760">
    <property type="entry name" value="S-ADENOSYL-L-METHIONINE-DEPENDENT METHYLTRANSFERASES SUPERFAMILY PROTEIN"/>
    <property type="match status" value="1"/>
</dbReference>
<comment type="function">
    <text evidence="6">Specifically methylates the N7 position of a guanine in 16S rRNA.</text>
</comment>
<dbReference type="Proteomes" id="UP000309544">
    <property type="component" value="Unassembled WGS sequence"/>
</dbReference>
<evidence type="ECO:0000256" key="1">
    <source>
        <dbReference type="ARBA" id="ARBA00022490"/>
    </source>
</evidence>
<dbReference type="NCBIfam" id="TIGR00138">
    <property type="entry name" value="rsmG_gidB"/>
    <property type="match status" value="1"/>
</dbReference>
<keyword evidence="1 6" id="KW-0963">Cytoplasm</keyword>
<feature type="binding site" evidence="6">
    <location>
        <position position="89"/>
    </location>
    <ligand>
        <name>S-adenosyl-L-methionine</name>
        <dbReference type="ChEBI" id="CHEBI:59789"/>
    </ligand>
</feature>
<organism evidence="7 8">
    <name type="scientific">Prosthecochloris vibrioformis</name>
    <name type="common">Chlorobium vibrioforme</name>
    <dbReference type="NCBI Taxonomy" id="1098"/>
    <lineage>
        <taxon>Bacteria</taxon>
        <taxon>Pseudomonadati</taxon>
        <taxon>Chlorobiota</taxon>
        <taxon>Chlorobiia</taxon>
        <taxon>Chlorobiales</taxon>
        <taxon>Chlorobiaceae</taxon>
        <taxon>Prosthecochloris</taxon>
    </lineage>
</organism>
<keyword evidence="4 6" id="KW-0808">Transferase</keyword>
<keyword evidence="3 6" id="KW-0489">Methyltransferase</keyword>
<comment type="subcellular location">
    <subcellularLocation>
        <location evidence="6">Cytoplasm</location>
    </subcellularLocation>
</comment>
<name>A0A5C4S3S4_PROVB</name>
<dbReference type="SUPFAM" id="SSF53335">
    <property type="entry name" value="S-adenosyl-L-methionine-dependent methyltransferases"/>
    <property type="match status" value="1"/>
</dbReference>
<sequence>MNTSPHAEELALISRHAVEHGLHLTGKQLEQLVGYADMLEEQNRAMNLVSRKETAPLLIRHIFHSLLIGFAYPFLPGQKVLDLGTGGGLPGIPLAIAYPETSFLLVDATGKKITACRKMADDLGLKNVLTRKVRAEEIRGLTFDLVLSRQVAQLATLCRYCEPLIGEDGLLICLKGGTLEGEIEAALSAAERNNGFPADIRMESIEEYSPCFAEKYIVIAAGKES</sequence>
<dbReference type="CDD" id="cd02440">
    <property type="entry name" value="AdoMet_MTases"/>
    <property type="match status" value="1"/>
</dbReference>
<dbReference type="Gene3D" id="3.40.50.150">
    <property type="entry name" value="Vaccinia Virus protein VP39"/>
    <property type="match status" value="1"/>
</dbReference>
<accession>A0A5C4S3S4</accession>
<keyword evidence="2 6" id="KW-0698">rRNA processing</keyword>
<dbReference type="InterPro" id="IPR003682">
    <property type="entry name" value="rRNA_ssu_MeTfrase_G"/>
</dbReference>
<dbReference type="HAMAP" id="MF_00074">
    <property type="entry name" value="16SrRNA_methyltr_G"/>
    <property type="match status" value="1"/>
</dbReference>
<dbReference type="GO" id="GO:0070043">
    <property type="term" value="F:rRNA (guanine-N7-)-methyltransferase activity"/>
    <property type="evidence" value="ECO:0007669"/>
    <property type="project" value="UniProtKB-UniRule"/>
</dbReference>
<dbReference type="EC" id="2.1.1.-" evidence="6"/>
<evidence type="ECO:0000313" key="8">
    <source>
        <dbReference type="Proteomes" id="UP000309544"/>
    </source>
</evidence>
<feature type="binding site" evidence="6">
    <location>
        <position position="84"/>
    </location>
    <ligand>
        <name>S-adenosyl-L-methionine</name>
        <dbReference type="ChEBI" id="CHEBI:59789"/>
    </ligand>
</feature>
<dbReference type="PIRSF" id="PIRSF003078">
    <property type="entry name" value="GidB"/>
    <property type="match status" value="1"/>
</dbReference>
<feature type="binding site" evidence="6">
    <location>
        <position position="149"/>
    </location>
    <ligand>
        <name>S-adenosyl-L-methionine</name>
        <dbReference type="ChEBI" id="CHEBI:59789"/>
    </ligand>
</feature>
<gene>
    <name evidence="6 7" type="primary">rsmG</name>
    <name evidence="7" type="ORF">FGF68_01145</name>
</gene>
<evidence type="ECO:0000256" key="5">
    <source>
        <dbReference type="ARBA" id="ARBA00022691"/>
    </source>
</evidence>
<evidence type="ECO:0000256" key="2">
    <source>
        <dbReference type="ARBA" id="ARBA00022552"/>
    </source>
</evidence>
<dbReference type="Pfam" id="PF02527">
    <property type="entry name" value="GidB"/>
    <property type="match status" value="1"/>
</dbReference>
<proteinExistence type="inferred from homology"/>
<evidence type="ECO:0000313" key="7">
    <source>
        <dbReference type="EMBL" id="TNJ37812.1"/>
    </source>
</evidence>
<reference evidence="7 8" key="1">
    <citation type="submission" date="2019-05" db="EMBL/GenBank/DDBJ databases">
        <title>Draft Whole-Genome sequence of the green sulfur bacterium Prosthecochloris vibrioformis DSM 260.</title>
        <authorList>
            <person name="Meyer T.E."/>
            <person name="Kyndt J.A."/>
        </authorList>
    </citation>
    <scope>NUCLEOTIDE SEQUENCE [LARGE SCALE GENOMIC DNA]</scope>
    <source>
        <strain evidence="7 8">DSM 260</strain>
    </source>
</reference>
<evidence type="ECO:0000256" key="4">
    <source>
        <dbReference type="ARBA" id="ARBA00022679"/>
    </source>
</evidence>